<dbReference type="STRING" id="571913.VV02_11495"/>
<dbReference type="Proteomes" id="UP000066480">
    <property type="component" value="Chromosome"/>
</dbReference>
<proteinExistence type="predicted"/>
<keyword evidence="2" id="KW-1185">Reference proteome</keyword>
<dbReference type="KEGG" id="lmoi:VV02_11495"/>
<evidence type="ECO:0000313" key="2">
    <source>
        <dbReference type="Proteomes" id="UP000066480"/>
    </source>
</evidence>
<name>A0A0K1JHZ2_9MICO</name>
<dbReference type="RefSeq" id="WP_052591663.1">
    <property type="nucleotide sequence ID" value="NZ_CP011112.1"/>
</dbReference>
<organism evidence="1 2">
    <name type="scientific">Luteipulveratus mongoliensis</name>
    <dbReference type="NCBI Taxonomy" id="571913"/>
    <lineage>
        <taxon>Bacteria</taxon>
        <taxon>Bacillati</taxon>
        <taxon>Actinomycetota</taxon>
        <taxon>Actinomycetes</taxon>
        <taxon>Micrococcales</taxon>
        <taxon>Dermacoccaceae</taxon>
        <taxon>Luteipulveratus</taxon>
    </lineage>
</organism>
<dbReference type="AlphaFoldDB" id="A0A0K1JHZ2"/>
<dbReference type="OrthoDB" id="3470041at2"/>
<dbReference type="EMBL" id="CP011112">
    <property type="protein sequence ID" value="AKU16339.1"/>
    <property type="molecule type" value="Genomic_DNA"/>
</dbReference>
<dbReference type="PATRIC" id="fig|571913.6.peg.2341"/>
<protein>
    <recommendedName>
        <fullName evidence="3">Histone deacetylase</fullName>
    </recommendedName>
</protein>
<reference evidence="1 2" key="1">
    <citation type="submission" date="2015-03" db="EMBL/GenBank/DDBJ databases">
        <title>Luteipulveratus halotolerans sp. nov., a novel actinobacterium (Dermacoccaceae) from Sarawak, Malaysia.</title>
        <authorList>
            <person name="Juboi H."/>
            <person name="Basik A."/>
            <person name="Shamsul S.S."/>
            <person name="Arnold P."/>
            <person name="Schmitt E.K."/>
            <person name="Sanglier J.-J."/>
            <person name="Yeo T."/>
        </authorList>
    </citation>
    <scope>NUCLEOTIDE SEQUENCE [LARGE SCALE GENOMIC DNA]</scope>
    <source>
        <strain evidence="1 2">MN07-A0370</strain>
    </source>
</reference>
<evidence type="ECO:0000313" key="1">
    <source>
        <dbReference type="EMBL" id="AKU16339.1"/>
    </source>
</evidence>
<sequence>MHDHVWYASYGSNLSAARFGHYLHGGQPAGATRDYPGARDPSPPTDRRALHLAGEVFFGWESPTWGGGVAFLDIEATGDALACGYRITAEQLADVVTQEMHREPGPLLDLDVLLAQRRLVLGDGRYETVLVVGDVDGEPVVTFTCPSDDRRPTINPPSAAYLAVVARGLVESHGLAPDEVVGYLEGLAGVRGRWPSDDLTEVVRIALGG</sequence>
<dbReference type="Gene3D" id="3.10.490.10">
    <property type="entry name" value="Gamma-glutamyl cyclotransferase-like"/>
    <property type="match status" value="1"/>
</dbReference>
<accession>A0A0K1JHZ2</accession>
<gene>
    <name evidence="1" type="ORF">VV02_11495</name>
</gene>
<evidence type="ECO:0008006" key="3">
    <source>
        <dbReference type="Google" id="ProtNLM"/>
    </source>
</evidence>